<reference evidence="2" key="1">
    <citation type="submission" date="2020-08" db="EMBL/GenBank/DDBJ databases">
        <title>Multicomponent nature underlies the extraordinary mechanical properties of spider dragline silk.</title>
        <authorList>
            <person name="Kono N."/>
            <person name="Nakamura H."/>
            <person name="Mori M."/>
            <person name="Yoshida Y."/>
            <person name="Ohtoshi R."/>
            <person name="Malay A.D."/>
            <person name="Moran D.A.P."/>
            <person name="Tomita M."/>
            <person name="Numata K."/>
            <person name="Arakawa K."/>
        </authorList>
    </citation>
    <scope>NUCLEOTIDE SEQUENCE</scope>
</reference>
<dbReference type="OrthoDB" id="6432266at2759"/>
<dbReference type="InterPro" id="IPR000477">
    <property type="entry name" value="RT_dom"/>
</dbReference>
<organism evidence="2 3">
    <name type="scientific">Nephila pilipes</name>
    <name type="common">Giant wood spider</name>
    <name type="synonym">Nephila maculata</name>
    <dbReference type="NCBI Taxonomy" id="299642"/>
    <lineage>
        <taxon>Eukaryota</taxon>
        <taxon>Metazoa</taxon>
        <taxon>Ecdysozoa</taxon>
        <taxon>Arthropoda</taxon>
        <taxon>Chelicerata</taxon>
        <taxon>Arachnida</taxon>
        <taxon>Araneae</taxon>
        <taxon>Araneomorphae</taxon>
        <taxon>Entelegynae</taxon>
        <taxon>Araneoidea</taxon>
        <taxon>Nephilidae</taxon>
        <taxon>Nephila</taxon>
    </lineage>
</organism>
<evidence type="ECO:0000313" key="3">
    <source>
        <dbReference type="Proteomes" id="UP000887013"/>
    </source>
</evidence>
<dbReference type="EMBL" id="BMAW01027575">
    <property type="protein sequence ID" value="GFU02861.1"/>
    <property type="molecule type" value="Genomic_DNA"/>
</dbReference>
<gene>
    <name evidence="2" type="primary">Tf2-6_451</name>
    <name evidence="2" type="ORF">NPIL_35691</name>
</gene>
<dbReference type="PROSITE" id="PS50878">
    <property type="entry name" value="RT_POL"/>
    <property type="match status" value="1"/>
</dbReference>
<dbReference type="InterPro" id="IPR051320">
    <property type="entry name" value="Viral_Replic_Matur_Polypro"/>
</dbReference>
<dbReference type="GO" id="GO:0071897">
    <property type="term" value="P:DNA biosynthetic process"/>
    <property type="evidence" value="ECO:0007669"/>
    <property type="project" value="UniProtKB-ARBA"/>
</dbReference>
<name>A0A8X6UD79_NEPPI</name>
<dbReference type="AlphaFoldDB" id="A0A8X6UD79"/>
<keyword evidence="3" id="KW-1185">Reference proteome</keyword>
<sequence length="142" mass="16541">MRENIVVINVDDFIIPARNEEEGVEKLKLVLEVTKEYELEINFKKCQFLKKKNRIFGIEDGTIRPSLNKTLTVQNFPEPQNLKGFQSFLGLTGFFRKFIANYSKIAKPLSDLLRKYCQPARIDLRKYCQPANIVATNLKSWL</sequence>
<evidence type="ECO:0000313" key="2">
    <source>
        <dbReference type="EMBL" id="GFU02861.1"/>
    </source>
</evidence>
<dbReference type="Proteomes" id="UP000887013">
    <property type="component" value="Unassembled WGS sequence"/>
</dbReference>
<dbReference type="SUPFAM" id="SSF56672">
    <property type="entry name" value="DNA/RNA polymerases"/>
    <property type="match status" value="1"/>
</dbReference>
<feature type="domain" description="Reverse transcriptase" evidence="1">
    <location>
        <begin position="1"/>
        <end position="60"/>
    </location>
</feature>
<dbReference type="InterPro" id="IPR043128">
    <property type="entry name" value="Rev_trsase/Diguanyl_cyclase"/>
</dbReference>
<dbReference type="InterPro" id="IPR043502">
    <property type="entry name" value="DNA/RNA_pol_sf"/>
</dbReference>
<evidence type="ECO:0000259" key="1">
    <source>
        <dbReference type="PROSITE" id="PS50878"/>
    </source>
</evidence>
<dbReference type="PANTHER" id="PTHR33064">
    <property type="entry name" value="POL PROTEIN"/>
    <property type="match status" value="1"/>
</dbReference>
<accession>A0A8X6UD79</accession>
<protein>
    <submittedName>
        <fullName evidence="2">Transposon Tf2-6 polyprotein</fullName>
    </submittedName>
</protein>
<comment type="caution">
    <text evidence="2">The sequence shown here is derived from an EMBL/GenBank/DDBJ whole genome shotgun (WGS) entry which is preliminary data.</text>
</comment>
<dbReference type="Gene3D" id="3.30.70.270">
    <property type="match status" value="2"/>
</dbReference>
<proteinExistence type="predicted"/>
<dbReference type="PANTHER" id="PTHR33064:SF37">
    <property type="entry name" value="RIBONUCLEASE H"/>
    <property type="match status" value="1"/>
</dbReference>